<evidence type="ECO:0000256" key="7">
    <source>
        <dbReference type="SAM" id="Phobius"/>
    </source>
</evidence>
<evidence type="ECO:0000256" key="2">
    <source>
        <dbReference type="ARBA" id="ARBA00022692"/>
    </source>
</evidence>
<dbReference type="OrthoDB" id="9770329at2"/>
<proteinExistence type="predicted"/>
<feature type="transmembrane region" description="Helical" evidence="7">
    <location>
        <begin position="77"/>
        <end position="94"/>
    </location>
</feature>
<dbReference type="GO" id="GO:0006643">
    <property type="term" value="P:membrane lipid metabolic process"/>
    <property type="evidence" value="ECO:0007669"/>
    <property type="project" value="TreeGrafter"/>
</dbReference>
<reference evidence="9 10" key="1">
    <citation type="submission" date="2015-04" db="EMBL/GenBank/DDBJ databases">
        <title>The draft genome sequence of Erythrobacter marinus HWDM-33.</title>
        <authorList>
            <person name="Zhuang L."/>
            <person name="Liu Y."/>
            <person name="Shao Z."/>
        </authorList>
    </citation>
    <scope>NUCLEOTIDE SEQUENCE [LARGE SCALE GENOMIC DNA]</scope>
    <source>
        <strain evidence="9 10">HWDM-33</strain>
    </source>
</reference>
<accession>A0A0H0XSF0</accession>
<evidence type="ECO:0000256" key="1">
    <source>
        <dbReference type="ARBA" id="ARBA00004127"/>
    </source>
</evidence>
<feature type="domain" description="Fatty acid hydroxylase" evidence="8">
    <location>
        <begin position="81"/>
        <end position="215"/>
    </location>
</feature>
<dbReference type="EMBL" id="LBHU01000001">
    <property type="protein sequence ID" value="KLI64842.1"/>
    <property type="molecule type" value="Genomic_DNA"/>
</dbReference>
<evidence type="ECO:0000256" key="3">
    <source>
        <dbReference type="ARBA" id="ARBA00022989"/>
    </source>
</evidence>
<evidence type="ECO:0000313" key="9">
    <source>
        <dbReference type="EMBL" id="KLI64842.1"/>
    </source>
</evidence>
<dbReference type="InterPro" id="IPR051689">
    <property type="entry name" value="Sterol_desaturase/TMEM195"/>
</dbReference>
<dbReference type="PANTHER" id="PTHR21624">
    <property type="entry name" value="STEROL DESATURASE-RELATED PROTEIN"/>
    <property type="match status" value="1"/>
</dbReference>
<gene>
    <name evidence="9" type="ORF">AAV99_04865</name>
</gene>
<feature type="transmembrane region" description="Helical" evidence="7">
    <location>
        <begin position="43"/>
        <end position="65"/>
    </location>
</feature>
<protein>
    <submittedName>
        <fullName evidence="9">C-5 sterol desaturase</fullName>
    </submittedName>
</protein>
<evidence type="ECO:0000313" key="10">
    <source>
        <dbReference type="Proteomes" id="UP000053455"/>
    </source>
</evidence>
<dbReference type="STRING" id="874156.GCA_001021555_00303"/>
<keyword evidence="2 7" id="KW-0812">Transmembrane</keyword>
<evidence type="ECO:0000256" key="4">
    <source>
        <dbReference type="ARBA" id="ARBA00023002"/>
    </source>
</evidence>
<organism evidence="9 10">
    <name type="scientific">Aurantiacibacter marinus</name>
    <dbReference type="NCBI Taxonomy" id="874156"/>
    <lineage>
        <taxon>Bacteria</taxon>
        <taxon>Pseudomonadati</taxon>
        <taxon>Pseudomonadota</taxon>
        <taxon>Alphaproteobacteria</taxon>
        <taxon>Sphingomonadales</taxon>
        <taxon>Erythrobacteraceae</taxon>
        <taxon>Aurantiacibacter</taxon>
    </lineage>
</organism>
<keyword evidence="5" id="KW-0443">Lipid metabolism</keyword>
<dbReference type="PANTHER" id="PTHR21624:SF1">
    <property type="entry name" value="ALKYLGLYCEROL MONOOXYGENASE"/>
    <property type="match status" value="1"/>
</dbReference>
<name>A0A0H0XSF0_9SPHN</name>
<dbReference type="GO" id="GO:0016020">
    <property type="term" value="C:membrane"/>
    <property type="evidence" value="ECO:0007669"/>
    <property type="project" value="GOC"/>
</dbReference>
<dbReference type="Pfam" id="PF04116">
    <property type="entry name" value="FA_hydroxylase"/>
    <property type="match status" value="1"/>
</dbReference>
<evidence type="ECO:0000259" key="8">
    <source>
        <dbReference type="Pfam" id="PF04116"/>
    </source>
</evidence>
<dbReference type="PATRIC" id="fig|874156.12.peg.1008"/>
<dbReference type="GO" id="GO:0005506">
    <property type="term" value="F:iron ion binding"/>
    <property type="evidence" value="ECO:0007669"/>
    <property type="project" value="InterPro"/>
</dbReference>
<evidence type="ECO:0000256" key="6">
    <source>
        <dbReference type="ARBA" id="ARBA00023136"/>
    </source>
</evidence>
<dbReference type="GO" id="GO:0012505">
    <property type="term" value="C:endomembrane system"/>
    <property type="evidence" value="ECO:0007669"/>
    <property type="project" value="UniProtKB-SubCell"/>
</dbReference>
<keyword evidence="3 7" id="KW-1133">Transmembrane helix</keyword>
<sequence length="296" mass="34212">MQFNPVTFAIPVFVALIVAELLWARRRQPRAYESRDTATSLAIGLGSTVAGGLTAAAVLAMLVWAHSATPLSIGWAWWAWPLCFVLDDLAYYTFHRSAHRVRWFWASHVNHHSSQHYNLSTALRQSWTGFFAASFIFRLPLAFAGFEPGMILACGGFNLIYQFWIHTESIKRMPHWFEAVMNTPSHHRVHHAVNARYLDRNYAGTFIIWDKLFGTFAAEDDADQIRYGIVHQIGSFNPLKVVFHEWLAIARDVWRAPWRHKLSYLWREPGWSHDGSRETSDMIRRRWNAAATDQKD</sequence>
<comment type="caution">
    <text evidence="9">The sequence shown here is derived from an EMBL/GenBank/DDBJ whole genome shotgun (WGS) entry which is preliminary data.</text>
</comment>
<evidence type="ECO:0000256" key="5">
    <source>
        <dbReference type="ARBA" id="ARBA00023098"/>
    </source>
</evidence>
<comment type="subcellular location">
    <subcellularLocation>
        <location evidence="1">Endomembrane system</location>
        <topology evidence="1">Multi-pass membrane protein</topology>
    </subcellularLocation>
</comment>
<dbReference type="Proteomes" id="UP000053455">
    <property type="component" value="Unassembled WGS sequence"/>
</dbReference>
<dbReference type="GO" id="GO:0050479">
    <property type="term" value="F:glyceryl-ether monooxygenase activity"/>
    <property type="evidence" value="ECO:0007669"/>
    <property type="project" value="TreeGrafter"/>
</dbReference>
<dbReference type="RefSeq" id="WP_047092711.1">
    <property type="nucleotide sequence ID" value="NZ_LBHU01000001.1"/>
</dbReference>
<keyword evidence="4" id="KW-0560">Oxidoreductase</keyword>
<dbReference type="InterPro" id="IPR006694">
    <property type="entry name" value="Fatty_acid_hydroxylase"/>
</dbReference>
<feature type="transmembrane region" description="Helical" evidence="7">
    <location>
        <begin position="6"/>
        <end position="23"/>
    </location>
</feature>
<keyword evidence="6 7" id="KW-0472">Membrane</keyword>
<dbReference type="AlphaFoldDB" id="A0A0H0XSF0"/>
<keyword evidence="10" id="KW-1185">Reference proteome</keyword>
<dbReference type="GO" id="GO:0008610">
    <property type="term" value="P:lipid biosynthetic process"/>
    <property type="evidence" value="ECO:0007669"/>
    <property type="project" value="InterPro"/>
</dbReference>